<gene>
    <name evidence="1" type="ORF">KP509_08G009000</name>
</gene>
<dbReference type="OrthoDB" id="1600564at2759"/>
<proteinExistence type="predicted"/>
<dbReference type="AlphaFoldDB" id="A0A8T2U5Q8"/>
<evidence type="ECO:0008006" key="3">
    <source>
        <dbReference type="Google" id="ProtNLM"/>
    </source>
</evidence>
<organism evidence="1 2">
    <name type="scientific">Ceratopteris richardii</name>
    <name type="common">Triangle waterfern</name>
    <dbReference type="NCBI Taxonomy" id="49495"/>
    <lineage>
        <taxon>Eukaryota</taxon>
        <taxon>Viridiplantae</taxon>
        <taxon>Streptophyta</taxon>
        <taxon>Embryophyta</taxon>
        <taxon>Tracheophyta</taxon>
        <taxon>Polypodiopsida</taxon>
        <taxon>Polypodiidae</taxon>
        <taxon>Polypodiales</taxon>
        <taxon>Pteridineae</taxon>
        <taxon>Pteridaceae</taxon>
        <taxon>Parkerioideae</taxon>
        <taxon>Ceratopteris</taxon>
    </lineage>
</organism>
<dbReference type="InterPro" id="IPR036514">
    <property type="entry name" value="SGNH_hydro_sf"/>
</dbReference>
<protein>
    <recommendedName>
        <fullName evidence="3">GDSL esterase/lipase</fullName>
    </recommendedName>
</protein>
<name>A0A8T2U5Q8_CERRI</name>
<comment type="caution">
    <text evidence="1">The sequence shown here is derived from an EMBL/GenBank/DDBJ whole genome shotgun (WGS) entry which is preliminary data.</text>
</comment>
<evidence type="ECO:0000313" key="2">
    <source>
        <dbReference type="Proteomes" id="UP000825935"/>
    </source>
</evidence>
<reference evidence="1" key="1">
    <citation type="submission" date="2021-08" db="EMBL/GenBank/DDBJ databases">
        <title>WGS assembly of Ceratopteris richardii.</title>
        <authorList>
            <person name="Marchant D.B."/>
            <person name="Chen G."/>
            <person name="Jenkins J."/>
            <person name="Shu S."/>
            <person name="Leebens-Mack J."/>
            <person name="Grimwood J."/>
            <person name="Schmutz J."/>
            <person name="Soltis P."/>
            <person name="Soltis D."/>
            <person name="Chen Z.-H."/>
        </authorList>
    </citation>
    <scope>NUCLEOTIDE SEQUENCE</scope>
    <source>
        <strain evidence="1">Whitten #5841</strain>
        <tissue evidence="1">Leaf</tissue>
    </source>
</reference>
<evidence type="ECO:0000313" key="1">
    <source>
        <dbReference type="EMBL" id="KAH7430682.1"/>
    </source>
</evidence>
<dbReference type="EMBL" id="CM035413">
    <property type="protein sequence ID" value="KAH7430682.1"/>
    <property type="molecule type" value="Genomic_DNA"/>
</dbReference>
<keyword evidence="2" id="KW-1185">Reference proteome</keyword>
<sequence length="137" mass="15475">MADTWVVSIHLPKKASGEVSVEFHVSGVSCYPALFVFGDSLSDTCNSNLTGNSFFKRTTEAPYGETVPGFPFNRFSDGLHLVDFLGRQNRSYRQILVGIDMQRLYFLYFTMGFSNTRPDLCIVIALIRMPYCKPLLI</sequence>
<dbReference type="Proteomes" id="UP000825935">
    <property type="component" value="Chromosome 8"/>
</dbReference>
<dbReference type="Gene3D" id="3.40.50.1110">
    <property type="entry name" value="SGNH hydrolase"/>
    <property type="match status" value="1"/>
</dbReference>
<accession>A0A8T2U5Q8</accession>